<dbReference type="InterPro" id="IPR036388">
    <property type="entry name" value="WH-like_DNA-bd_sf"/>
</dbReference>
<accession>U2NRZ7</accession>
<keyword evidence="4" id="KW-1185">Reference proteome</keyword>
<dbReference type="Gene3D" id="1.10.10.10">
    <property type="entry name" value="Winged helix-like DNA-binding domain superfamily/Winged helix DNA-binding domain"/>
    <property type="match status" value="1"/>
</dbReference>
<dbReference type="Pfam" id="PF11638">
    <property type="entry name" value="DnaA_N"/>
    <property type="match status" value="1"/>
</dbReference>
<dbReference type="HOGENOM" id="CLU_081822_0_2_9"/>
<evidence type="ECO:0000259" key="2">
    <source>
        <dbReference type="Pfam" id="PF11638"/>
    </source>
</evidence>
<feature type="compositionally biased region" description="Basic and acidic residues" evidence="1">
    <location>
        <begin position="112"/>
        <end position="131"/>
    </location>
</feature>
<dbReference type="STRING" id="1294142.CINTURNW_1012"/>
<sequence>MADGGWIKLYRNIREHWIWEDPVKLKWWLDILLQANHQDKTINLGNELLEIKRGSFHTSELKLCDRWSVSKTTVRRFLSLLENDSMIVLKKSKKGTTLEVCNYNDYQGISEDEKTVEKPQKNHEVDHKSTIEEPYGIPQKNHTVYTNKNEKKDKNDKEGKEREEEPPILSPLSNLTQFEEVFLKQYGETSYRTWLEPCEVKDTVKEVLIVAPSDFTKSILESRYKDGMELLCKKKIEIKGSA</sequence>
<evidence type="ECO:0000313" key="4">
    <source>
        <dbReference type="Proteomes" id="UP000016721"/>
    </source>
</evidence>
<dbReference type="AlphaFoldDB" id="U2NRZ7"/>
<dbReference type="PATRIC" id="fig|1294142.3.peg.1012"/>
<feature type="domain" description="DnaA N-terminal" evidence="2">
    <location>
        <begin position="179"/>
        <end position="231"/>
    </location>
</feature>
<name>U2NRZ7_9CLOT</name>
<reference evidence="3 4" key="1">
    <citation type="journal article" date="2013" name="Genome Announc.">
        <title>Draft Genome Sequence of the Hydrogen- and Ethanol-Producing Bacterium Clostridium intestinale Strain URNW.</title>
        <authorList>
            <person name="Lal S."/>
            <person name="Ramachandran U."/>
            <person name="Zhang X."/>
            <person name="Sparling R."/>
            <person name="Levin D.B."/>
        </authorList>
    </citation>
    <scope>NUCLEOTIDE SEQUENCE [LARGE SCALE GENOMIC DNA]</scope>
    <source>
        <strain evidence="3 4">URNW</strain>
    </source>
</reference>
<feature type="compositionally biased region" description="Basic and acidic residues" evidence="1">
    <location>
        <begin position="148"/>
        <end position="165"/>
    </location>
</feature>
<dbReference type="eggNOG" id="COG2188">
    <property type="taxonomic scope" value="Bacteria"/>
</dbReference>
<dbReference type="Gene3D" id="3.30.300.180">
    <property type="match status" value="1"/>
</dbReference>
<gene>
    <name evidence="3" type="ORF">CINTURNW_1012</name>
</gene>
<protein>
    <recommendedName>
        <fullName evidence="2">DnaA N-terminal domain-containing protein</fullName>
    </recommendedName>
</protein>
<dbReference type="InterPro" id="IPR024633">
    <property type="entry name" value="DnaA_N_dom"/>
</dbReference>
<dbReference type="RefSeq" id="WP_021801045.1">
    <property type="nucleotide sequence ID" value="NZ_KI273145.1"/>
</dbReference>
<dbReference type="Proteomes" id="UP000016721">
    <property type="component" value="Unassembled WGS sequence"/>
</dbReference>
<comment type="caution">
    <text evidence="3">The sequence shown here is derived from an EMBL/GenBank/DDBJ whole genome shotgun (WGS) entry which is preliminary data.</text>
</comment>
<proteinExistence type="predicted"/>
<evidence type="ECO:0000256" key="1">
    <source>
        <dbReference type="SAM" id="MobiDB-lite"/>
    </source>
</evidence>
<evidence type="ECO:0000313" key="3">
    <source>
        <dbReference type="EMBL" id="ERK31948.1"/>
    </source>
</evidence>
<dbReference type="EMBL" id="APJA01000009">
    <property type="protein sequence ID" value="ERK31948.1"/>
    <property type="molecule type" value="Genomic_DNA"/>
</dbReference>
<feature type="region of interest" description="Disordered" evidence="1">
    <location>
        <begin position="112"/>
        <end position="167"/>
    </location>
</feature>
<dbReference type="InterPro" id="IPR038454">
    <property type="entry name" value="DnaA_N_sf"/>
</dbReference>
<organism evidence="3 4">
    <name type="scientific">Clostridium intestinale URNW</name>
    <dbReference type="NCBI Taxonomy" id="1294142"/>
    <lineage>
        <taxon>Bacteria</taxon>
        <taxon>Bacillati</taxon>
        <taxon>Bacillota</taxon>
        <taxon>Clostridia</taxon>
        <taxon>Eubacteriales</taxon>
        <taxon>Clostridiaceae</taxon>
        <taxon>Clostridium</taxon>
    </lineage>
</organism>